<dbReference type="GO" id="GO:0005315">
    <property type="term" value="F:phosphate transmembrane transporter activity"/>
    <property type="evidence" value="ECO:0007669"/>
    <property type="project" value="InterPro"/>
</dbReference>
<dbReference type="GO" id="GO:0016020">
    <property type="term" value="C:membrane"/>
    <property type="evidence" value="ECO:0007669"/>
    <property type="project" value="UniProtKB-SubCell"/>
</dbReference>
<feature type="transmembrane region" description="Helical" evidence="7">
    <location>
        <begin position="182"/>
        <end position="202"/>
    </location>
</feature>
<keyword evidence="6 7" id="KW-0472">Membrane</keyword>
<evidence type="ECO:0000256" key="5">
    <source>
        <dbReference type="ARBA" id="ARBA00022989"/>
    </source>
</evidence>
<proteinExistence type="inferred from homology"/>
<feature type="transmembrane region" description="Helical" evidence="7">
    <location>
        <begin position="44"/>
        <end position="64"/>
    </location>
</feature>
<keyword evidence="2 7" id="KW-0813">Transport</keyword>
<accession>A0A2T9Y103</accession>
<dbReference type="OrthoDB" id="260807at2759"/>
<dbReference type="AlphaFoldDB" id="A0A2T9Y103"/>
<dbReference type="PANTHER" id="PTHR11101:SF80">
    <property type="entry name" value="PHOSPHATE TRANSPORTER"/>
    <property type="match status" value="1"/>
</dbReference>
<comment type="function">
    <text evidence="7">Sodium-phosphate symporter.</text>
</comment>
<evidence type="ECO:0000256" key="7">
    <source>
        <dbReference type="RuleBase" id="RU363058"/>
    </source>
</evidence>
<feature type="transmembrane region" description="Helical" evidence="7">
    <location>
        <begin position="214"/>
        <end position="237"/>
    </location>
</feature>
<name>A0A2T9Y103_9FUNG</name>
<dbReference type="STRING" id="133385.A0A2T9Y103"/>
<keyword evidence="3 7" id="KW-0592">Phosphate transport</keyword>
<dbReference type="PANTHER" id="PTHR11101">
    <property type="entry name" value="PHOSPHATE TRANSPORTER"/>
    <property type="match status" value="1"/>
</dbReference>
<gene>
    <name evidence="8" type="ORF">BB561_006836</name>
</gene>
<dbReference type="EMBL" id="MBFR01000743">
    <property type="protein sequence ID" value="PVU86012.1"/>
    <property type="molecule type" value="Genomic_DNA"/>
</dbReference>
<evidence type="ECO:0000313" key="8">
    <source>
        <dbReference type="EMBL" id="PVU86012.1"/>
    </source>
</evidence>
<keyword evidence="4 7" id="KW-0812">Transmembrane</keyword>
<dbReference type="InterPro" id="IPR001204">
    <property type="entry name" value="Phos_transporter"/>
</dbReference>
<feature type="transmembrane region" description="Helical" evidence="7">
    <location>
        <begin position="146"/>
        <end position="170"/>
    </location>
</feature>
<evidence type="ECO:0000256" key="3">
    <source>
        <dbReference type="ARBA" id="ARBA00022592"/>
    </source>
</evidence>
<evidence type="ECO:0000256" key="1">
    <source>
        <dbReference type="ARBA" id="ARBA00004141"/>
    </source>
</evidence>
<dbReference type="Pfam" id="PF01384">
    <property type="entry name" value="PHO4"/>
    <property type="match status" value="1"/>
</dbReference>
<feature type="transmembrane region" description="Helical" evidence="7">
    <location>
        <begin position="388"/>
        <end position="407"/>
    </location>
</feature>
<feature type="transmembrane region" description="Helical" evidence="7">
    <location>
        <begin position="473"/>
        <end position="501"/>
    </location>
</feature>
<comment type="subcellular location">
    <subcellularLocation>
        <location evidence="1 7">Membrane</location>
        <topology evidence="1 7">Multi-pass membrane protein</topology>
    </subcellularLocation>
</comment>
<comment type="similarity">
    <text evidence="7">Belongs to the inorganic phosphate transporter (PiT) (TC 2.A.20) family.</text>
</comment>
<evidence type="ECO:0000256" key="2">
    <source>
        <dbReference type="ARBA" id="ARBA00022448"/>
    </source>
</evidence>
<evidence type="ECO:0000313" key="9">
    <source>
        <dbReference type="Proteomes" id="UP000245383"/>
    </source>
</evidence>
<feature type="transmembrane region" description="Helical" evidence="7">
    <location>
        <begin position="7"/>
        <end position="24"/>
    </location>
</feature>
<evidence type="ECO:0000256" key="4">
    <source>
        <dbReference type="ARBA" id="ARBA00022692"/>
    </source>
</evidence>
<keyword evidence="5 7" id="KW-1133">Transmembrane helix</keyword>
<comment type="caution">
    <text evidence="8">The sequence shown here is derived from an EMBL/GenBank/DDBJ whole genome shotgun (WGS) entry which is preliminary data.</text>
</comment>
<keyword evidence="9" id="KW-1185">Reference proteome</keyword>
<dbReference type="GO" id="GO:0035435">
    <property type="term" value="P:phosphate ion transmembrane transport"/>
    <property type="evidence" value="ECO:0007669"/>
    <property type="project" value="TreeGrafter"/>
</dbReference>
<reference evidence="8 9" key="1">
    <citation type="journal article" date="2018" name="MBio">
        <title>Comparative Genomics Reveals the Core Gene Toolbox for the Fungus-Insect Symbiosis.</title>
        <authorList>
            <person name="Wang Y."/>
            <person name="Stata M."/>
            <person name="Wang W."/>
            <person name="Stajich J.E."/>
            <person name="White M.M."/>
            <person name="Moncalvo J.M."/>
        </authorList>
    </citation>
    <scope>NUCLEOTIDE SEQUENCE [LARGE SCALE GENOMIC DNA]</scope>
    <source>
        <strain evidence="8 9">SWE-8-4</strain>
    </source>
</reference>
<protein>
    <recommendedName>
        <fullName evidence="7">Phosphate transporter</fullName>
    </recommendedName>
</protein>
<dbReference type="Proteomes" id="UP000245383">
    <property type="component" value="Unassembled WGS sequence"/>
</dbReference>
<organism evidence="8 9">
    <name type="scientific">Smittium simulii</name>
    <dbReference type="NCBI Taxonomy" id="133385"/>
    <lineage>
        <taxon>Eukaryota</taxon>
        <taxon>Fungi</taxon>
        <taxon>Fungi incertae sedis</taxon>
        <taxon>Zoopagomycota</taxon>
        <taxon>Kickxellomycotina</taxon>
        <taxon>Harpellomycetes</taxon>
        <taxon>Harpellales</taxon>
        <taxon>Legeriomycetaceae</taxon>
        <taxon>Smittium</taxon>
    </lineage>
</organism>
<feature type="transmembrane region" description="Helical" evidence="7">
    <location>
        <begin position="85"/>
        <end position="104"/>
    </location>
</feature>
<sequence length="505" mass="54515">MDPHSYTHIFVLGLIFAFADAYGIGANDVANSFATSVSSGSLTLGQACLIACFTEFSGAFFLGAKTADTIRSKIVSTSYFKNNPGLLMLGMMTAVLGSAVWVIFASSQGWPVSTTHSITGAVIGMGIAGYGTEAVNWGWKGLGQIIASWFISPIVSGIISAILFLLTKYLVLESEHSFERGLLSVPVFFFITIFVDLTYILVKGVPGSKVKDTPFIKVVWISALAALGVAILSYVFYSNWLRRKIRGKEDLKWYHIFVAPFLSKRPTIPEPSQLESNNSDIKSIKGVAQEDEPVDNSIFGKIKGYATKGIKVDVRNLENPKLADIHARAKKYSTETEYLFEFVQVLSACSASFAHGSNDVANAVGPIATIYQIWQTGAIPGSKSVVPAWLLAFCAIGIDIGLVTYGYHIMRSLGNNVTYTTPSRGFCAELGTSLTVVTASKIGLPVSTTHCITGAMVGVGLCNGDWRAVNWKMFAMCFFSWIITLPFAGLTSGLLFALIAYSPTK</sequence>
<evidence type="ECO:0000256" key="6">
    <source>
        <dbReference type="ARBA" id="ARBA00023136"/>
    </source>
</evidence>